<protein>
    <submittedName>
        <fullName evidence="2">Uncharacterized protein</fullName>
    </submittedName>
</protein>
<sequence>MLAEKEVRQHDAPRPPVQHDVVQLQIAMDDVAGVQLLHHLHHLVEQLERVPLAQPGDGNVPLQANALALWVLTVDDTYLEQIELVGALPAGQILRLRHARARPQLVPDHKVARLPAALPLDRRTVPRDFAIEQNIARLAAHDPPRVLAHVGRRILRTVPVARPYRGTLVRDGAIHRPLAVLDRRHLLIPHNFISYHNWADGTVAAAFADRAVPFLLTAPFEGRLGKGLEFWSPAAGAGRCCCPVGSFRQCCDESLPSWVATRLSGRLHESRSFSGPLSSPPSPTSSSPLPKINNNP</sequence>
<dbReference type="Proteomes" id="UP000075882">
    <property type="component" value="Unassembled WGS sequence"/>
</dbReference>
<dbReference type="EnsemblMetazoa" id="ACOM040619-RA">
    <property type="protein sequence ID" value="ACOM040619-PA.1"/>
    <property type="gene ID" value="ACOM040619"/>
</dbReference>
<dbReference type="AlphaFoldDB" id="A0A8W7PZX6"/>
<evidence type="ECO:0000256" key="1">
    <source>
        <dbReference type="SAM" id="MobiDB-lite"/>
    </source>
</evidence>
<accession>A0A8W7PZX6</accession>
<name>A0A8W7PZX6_ANOCL</name>
<reference evidence="2" key="1">
    <citation type="submission" date="2022-08" db="UniProtKB">
        <authorList>
            <consortium name="EnsemblMetazoa"/>
        </authorList>
    </citation>
    <scope>IDENTIFICATION</scope>
</reference>
<proteinExistence type="predicted"/>
<organism evidence="2">
    <name type="scientific">Anopheles coluzzii</name>
    <name type="common">African malaria mosquito</name>
    <dbReference type="NCBI Taxonomy" id="1518534"/>
    <lineage>
        <taxon>Eukaryota</taxon>
        <taxon>Metazoa</taxon>
        <taxon>Ecdysozoa</taxon>
        <taxon>Arthropoda</taxon>
        <taxon>Hexapoda</taxon>
        <taxon>Insecta</taxon>
        <taxon>Pterygota</taxon>
        <taxon>Neoptera</taxon>
        <taxon>Endopterygota</taxon>
        <taxon>Diptera</taxon>
        <taxon>Nematocera</taxon>
        <taxon>Culicoidea</taxon>
        <taxon>Culicidae</taxon>
        <taxon>Anophelinae</taxon>
        <taxon>Anopheles</taxon>
    </lineage>
</organism>
<feature type="region of interest" description="Disordered" evidence="1">
    <location>
        <begin position="271"/>
        <end position="296"/>
    </location>
</feature>
<evidence type="ECO:0000313" key="2">
    <source>
        <dbReference type="EnsemblMetazoa" id="ACOM040619-PA.1"/>
    </source>
</evidence>